<evidence type="ECO:0000313" key="3">
    <source>
        <dbReference type="EMBL" id="AFU57475.1"/>
    </source>
</evidence>
<dbReference type="AlphaFoldDB" id="K0ICT8"/>
<dbReference type="BioCyc" id="CNIT1237085:G1324-530-MONOMER"/>
<dbReference type="STRING" id="1237085.Ngar_c05320"/>
<sequence length="209" mass="23838">MRKKDTMSFFPQPPSSTAGQVTASLRQDHDIIKKVLKATDACIKLLKEGKEIPPAILLDTVDFITNFIDRCHHAKEEQGLFPALEATGMPRENSVIGTMLREYEEARKIAEHIKNAVESHIQDKSEESRSKIIQYCEAYVNHIDRHILKEDTRLFIITERRLKGKENDVKKMVDSVEIEKVGGAEGRKQYEENADRFLSSVRQLGSSNN</sequence>
<organism evidence="3 4">
    <name type="scientific">Nitrososphaera gargensis (strain Ga9.2)</name>
    <dbReference type="NCBI Taxonomy" id="1237085"/>
    <lineage>
        <taxon>Archaea</taxon>
        <taxon>Nitrososphaerota</taxon>
        <taxon>Nitrososphaeria</taxon>
        <taxon>Nitrososphaerales</taxon>
        <taxon>Nitrososphaeraceae</taxon>
        <taxon>Nitrososphaera</taxon>
    </lineage>
</organism>
<dbReference type="PANTHER" id="PTHR39966">
    <property type="entry name" value="BLL2471 PROTEIN-RELATED"/>
    <property type="match status" value="1"/>
</dbReference>
<feature type="region of interest" description="Disordered" evidence="1">
    <location>
        <begin position="1"/>
        <end position="22"/>
    </location>
</feature>
<dbReference type="Gene3D" id="1.20.120.520">
    <property type="entry name" value="nmb1532 protein domain like"/>
    <property type="match status" value="1"/>
</dbReference>
<accession>K0ICT8</accession>
<dbReference type="EMBL" id="CP002408">
    <property type="protein sequence ID" value="AFU57475.1"/>
    <property type="molecule type" value="Genomic_DNA"/>
</dbReference>
<reference evidence="3 4" key="1">
    <citation type="journal article" date="2012" name="Environ. Microbiol.">
        <title>The genome of the ammonia-oxidizing Candidatus Nitrososphaera gargensis: insights into metabolic versatility and environmental adaptations.</title>
        <authorList>
            <person name="Spang A."/>
            <person name="Poehlein A."/>
            <person name="Offre P."/>
            <person name="Zumbragel S."/>
            <person name="Haider S."/>
            <person name="Rychlik N."/>
            <person name="Nowka B."/>
            <person name="Schmeisser C."/>
            <person name="Lebedeva E.V."/>
            <person name="Rattei T."/>
            <person name="Bohm C."/>
            <person name="Schmid M."/>
            <person name="Galushko A."/>
            <person name="Hatzenpichler R."/>
            <person name="Weinmaier T."/>
            <person name="Daniel R."/>
            <person name="Schleper C."/>
            <person name="Spieck E."/>
            <person name="Streit W."/>
            <person name="Wagner M."/>
        </authorList>
    </citation>
    <scope>NUCLEOTIDE SEQUENCE [LARGE SCALE GENOMIC DNA]</scope>
    <source>
        <strain evidence="4">Ga9.2</strain>
    </source>
</reference>
<dbReference type="KEGG" id="nga:Ngar_c05320"/>
<dbReference type="PANTHER" id="PTHR39966:SF1">
    <property type="entry name" value="HEMERYTHRIN-LIKE DOMAIN-CONTAINING PROTEIN"/>
    <property type="match status" value="1"/>
</dbReference>
<dbReference type="CDD" id="cd12108">
    <property type="entry name" value="Hr-like"/>
    <property type="match status" value="1"/>
</dbReference>
<name>K0ICT8_NITGG</name>
<proteinExistence type="predicted"/>
<keyword evidence="4" id="KW-1185">Reference proteome</keyword>
<protein>
    <submittedName>
        <fullName evidence="3">Putative hemerythrin HHE cation binding domain protein</fullName>
    </submittedName>
</protein>
<evidence type="ECO:0000313" key="4">
    <source>
        <dbReference type="Proteomes" id="UP000008037"/>
    </source>
</evidence>
<dbReference type="InterPro" id="IPR012312">
    <property type="entry name" value="Hemerythrin-like"/>
</dbReference>
<dbReference type="RefSeq" id="WP_015018021.1">
    <property type="nucleotide sequence ID" value="NC_018719.1"/>
</dbReference>
<dbReference type="GeneID" id="13796706"/>
<dbReference type="Proteomes" id="UP000008037">
    <property type="component" value="Chromosome"/>
</dbReference>
<gene>
    <name evidence="3" type="ordered locus">Ngar_c05320</name>
</gene>
<evidence type="ECO:0000256" key="1">
    <source>
        <dbReference type="SAM" id="MobiDB-lite"/>
    </source>
</evidence>
<dbReference type="HOGENOM" id="CLU_095978_2_0_2"/>
<dbReference type="GO" id="GO:0005886">
    <property type="term" value="C:plasma membrane"/>
    <property type="evidence" value="ECO:0007669"/>
    <property type="project" value="TreeGrafter"/>
</dbReference>
<evidence type="ECO:0000259" key="2">
    <source>
        <dbReference type="Pfam" id="PF01814"/>
    </source>
</evidence>
<feature type="domain" description="Hemerythrin-like" evidence="2">
    <location>
        <begin position="23"/>
        <end position="155"/>
    </location>
</feature>
<dbReference type="InParanoid" id="K0ICT8"/>
<dbReference type="Pfam" id="PF01814">
    <property type="entry name" value="Hemerythrin"/>
    <property type="match status" value="1"/>
</dbReference>